<dbReference type="Gene3D" id="1.10.10.2830">
    <property type="match status" value="1"/>
</dbReference>
<reference evidence="5" key="1">
    <citation type="submission" date="2022-10" db="EMBL/GenBank/DDBJ databases">
        <title>Whole-Genome Sequencing of Brachybacterium huguangmaarense BRM-3, Isolated from Betula schmidtii.</title>
        <authorList>
            <person name="Haam D."/>
        </authorList>
    </citation>
    <scope>NUCLEOTIDE SEQUENCE</scope>
    <source>
        <strain evidence="5">BRM-3</strain>
    </source>
</reference>
<dbReference type="InterPro" id="IPR003115">
    <property type="entry name" value="ParB_N"/>
</dbReference>
<keyword evidence="2" id="KW-0159">Chromosome partition</keyword>
<dbReference type="Gene3D" id="3.90.1530.30">
    <property type="match status" value="1"/>
</dbReference>
<feature type="region of interest" description="Disordered" evidence="3">
    <location>
        <begin position="281"/>
        <end position="309"/>
    </location>
</feature>
<dbReference type="EMBL" id="CP107020">
    <property type="protein sequence ID" value="UYG15794.1"/>
    <property type="molecule type" value="Genomic_DNA"/>
</dbReference>
<dbReference type="InterPro" id="IPR050336">
    <property type="entry name" value="Chromosome_partition/occlusion"/>
</dbReference>
<evidence type="ECO:0000256" key="3">
    <source>
        <dbReference type="SAM" id="MobiDB-lite"/>
    </source>
</evidence>
<evidence type="ECO:0000256" key="1">
    <source>
        <dbReference type="ARBA" id="ARBA00006295"/>
    </source>
</evidence>
<comment type="similarity">
    <text evidence="1">Belongs to the ParB family.</text>
</comment>
<name>A0ABY6FXY8_9MICO</name>
<feature type="compositionally biased region" description="Basic and acidic residues" evidence="3">
    <location>
        <begin position="284"/>
        <end position="297"/>
    </location>
</feature>
<dbReference type="PANTHER" id="PTHR33375:SF1">
    <property type="entry name" value="CHROMOSOME-PARTITIONING PROTEIN PARB-RELATED"/>
    <property type="match status" value="1"/>
</dbReference>
<dbReference type="InterPro" id="IPR041468">
    <property type="entry name" value="HTH_ParB/Spo0J"/>
</dbReference>
<protein>
    <submittedName>
        <fullName evidence="5">ParB/RepB/Spo0J family partition protein</fullName>
    </submittedName>
</protein>
<dbReference type="NCBIfam" id="TIGR00180">
    <property type="entry name" value="parB_part"/>
    <property type="match status" value="1"/>
</dbReference>
<dbReference type="Pfam" id="PF02195">
    <property type="entry name" value="ParB_N"/>
    <property type="match status" value="1"/>
</dbReference>
<dbReference type="SUPFAM" id="SSF110849">
    <property type="entry name" value="ParB/Sulfiredoxin"/>
    <property type="match status" value="1"/>
</dbReference>
<gene>
    <name evidence="5" type="ORF">BRM3_09060</name>
</gene>
<accession>A0ABY6FXY8</accession>
<keyword evidence="6" id="KW-1185">Reference proteome</keyword>
<dbReference type="RefSeq" id="WP_263593008.1">
    <property type="nucleotide sequence ID" value="NZ_CP107020.1"/>
</dbReference>
<dbReference type="InterPro" id="IPR036086">
    <property type="entry name" value="ParB/Sulfiredoxin_sf"/>
</dbReference>
<dbReference type="SMART" id="SM00470">
    <property type="entry name" value="ParB"/>
    <property type="match status" value="1"/>
</dbReference>
<evidence type="ECO:0000313" key="6">
    <source>
        <dbReference type="Proteomes" id="UP001164305"/>
    </source>
</evidence>
<evidence type="ECO:0000313" key="5">
    <source>
        <dbReference type="EMBL" id="UYG15794.1"/>
    </source>
</evidence>
<sequence>MEHVKHEVAEVPIGDLVPHEKNPRIDAAQVADLVESIREHGVEVPLVAAPQMGRDTLVVLAGHRRLTACHELGLATVPVDVRPDLVDARDQLAFMATENIHRDQLSAIEESRLFQDMLDLGWSQAQIAKATAVKRADVRDRVSLGKLAEATGEKVHRGQISIDQALVIAEFSDDPDTVAELEQHAGTYSFDWATSRAKARREIRKDIEAAKREIKKRGLRLADSDTAESLLDLWGEDRFVPDNVTDDAEYSDETQAALAAAHADCPGHCWAATTDGPMPCCDQSDERHPEAADREDGQGEPAAARPADPWDELSAEDFAAAAINRLDHLARALPRLDVAATAQAIAVAAVLEMGWGVYSEDEHGIAFLKGITGAQSRAGVKKVLATWPLPVLVYLSYHRYDIKSHQRFQTEGRNGSTYWLPKSPLRALLTLTDYVPSPVEERACELATGHPWAWDGTTDTDEHAEGGDE</sequence>
<dbReference type="Pfam" id="PF17762">
    <property type="entry name" value="HTH_ParB"/>
    <property type="match status" value="1"/>
</dbReference>
<dbReference type="InterPro" id="IPR004437">
    <property type="entry name" value="ParB/RepB/Spo0J"/>
</dbReference>
<dbReference type="Proteomes" id="UP001164305">
    <property type="component" value="Chromosome"/>
</dbReference>
<feature type="domain" description="ParB-like N-terminal" evidence="4">
    <location>
        <begin position="9"/>
        <end position="100"/>
    </location>
</feature>
<evidence type="ECO:0000259" key="4">
    <source>
        <dbReference type="SMART" id="SM00470"/>
    </source>
</evidence>
<dbReference type="PANTHER" id="PTHR33375">
    <property type="entry name" value="CHROMOSOME-PARTITIONING PROTEIN PARB-RELATED"/>
    <property type="match status" value="1"/>
</dbReference>
<organism evidence="5 6">
    <name type="scientific">Brachybacterium huguangmaarense</name>
    <dbReference type="NCBI Taxonomy" id="1652028"/>
    <lineage>
        <taxon>Bacteria</taxon>
        <taxon>Bacillati</taxon>
        <taxon>Actinomycetota</taxon>
        <taxon>Actinomycetes</taxon>
        <taxon>Micrococcales</taxon>
        <taxon>Dermabacteraceae</taxon>
        <taxon>Brachybacterium</taxon>
    </lineage>
</organism>
<proteinExistence type="inferred from homology"/>
<evidence type="ECO:0000256" key="2">
    <source>
        <dbReference type="ARBA" id="ARBA00022829"/>
    </source>
</evidence>